<organism evidence="2 3">
    <name type="scientific">Mucilaginibacter gracilis</name>
    <dbReference type="NCBI Taxonomy" id="423350"/>
    <lineage>
        <taxon>Bacteria</taxon>
        <taxon>Pseudomonadati</taxon>
        <taxon>Bacteroidota</taxon>
        <taxon>Sphingobacteriia</taxon>
        <taxon>Sphingobacteriales</taxon>
        <taxon>Sphingobacteriaceae</taxon>
        <taxon>Mucilaginibacter</taxon>
    </lineage>
</organism>
<comment type="caution">
    <text evidence="2">The sequence shown here is derived from an EMBL/GenBank/DDBJ whole genome shotgun (WGS) entry which is preliminary data.</text>
</comment>
<gene>
    <name evidence="2" type="ORF">BDD43_2644</name>
</gene>
<protein>
    <submittedName>
        <fullName evidence="2">Uncharacterized protein</fullName>
    </submittedName>
</protein>
<dbReference type="AlphaFoldDB" id="A0A495J133"/>
<proteinExistence type="predicted"/>
<sequence>MITPENQIPLDDSENSESEDQQSQQDIHSNGFDDDQTSVPHDDAHDADLLQQADDASEAAYTLDLDKGIAPKTPEKEDTNIKN</sequence>
<name>A0A495J133_9SPHI</name>
<evidence type="ECO:0000313" key="2">
    <source>
        <dbReference type="EMBL" id="RKR82463.1"/>
    </source>
</evidence>
<dbReference type="RefSeq" id="WP_121198062.1">
    <property type="nucleotide sequence ID" value="NZ_RBKU01000001.1"/>
</dbReference>
<evidence type="ECO:0000313" key="3">
    <source>
        <dbReference type="Proteomes" id="UP000268007"/>
    </source>
</evidence>
<feature type="region of interest" description="Disordered" evidence="1">
    <location>
        <begin position="1"/>
        <end position="83"/>
    </location>
</feature>
<keyword evidence="3" id="KW-1185">Reference proteome</keyword>
<reference evidence="2 3" key="1">
    <citation type="submission" date="2018-10" db="EMBL/GenBank/DDBJ databases">
        <title>Genomic Encyclopedia of Archaeal and Bacterial Type Strains, Phase II (KMG-II): from individual species to whole genera.</title>
        <authorList>
            <person name="Goeker M."/>
        </authorList>
    </citation>
    <scope>NUCLEOTIDE SEQUENCE [LARGE SCALE GENOMIC DNA]</scope>
    <source>
        <strain evidence="2 3">DSM 18602</strain>
    </source>
</reference>
<dbReference type="EMBL" id="RBKU01000001">
    <property type="protein sequence ID" value="RKR82463.1"/>
    <property type="molecule type" value="Genomic_DNA"/>
</dbReference>
<accession>A0A495J133</accession>
<evidence type="ECO:0000256" key="1">
    <source>
        <dbReference type="SAM" id="MobiDB-lite"/>
    </source>
</evidence>
<dbReference type="Proteomes" id="UP000268007">
    <property type="component" value="Unassembled WGS sequence"/>
</dbReference>
<feature type="compositionally biased region" description="Acidic residues" evidence="1">
    <location>
        <begin position="11"/>
        <end position="20"/>
    </location>
</feature>
<feature type="compositionally biased region" description="Basic and acidic residues" evidence="1">
    <location>
        <begin position="64"/>
        <end position="83"/>
    </location>
</feature>